<keyword evidence="8" id="KW-0386">Hypusine biosynthesis</keyword>
<evidence type="ECO:0000256" key="3">
    <source>
        <dbReference type="ARBA" id="ARBA00005041"/>
    </source>
</evidence>
<reference evidence="9" key="1">
    <citation type="submission" date="2014-05" db="EMBL/GenBank/DDBJ databases">
        <title>The transcriptome of the halophilic microalga Tetraselmis sp. GSL018 isolated from the Great Salt Lake, Utah.</title>
        <authorList>
            <person name="Jinkerson R.E."/>
            <person name="D'Adamo S."/>
            <person name="Posewitz M.C."/>
        </authorList>
    </citation>
    <scope>NUCLEOTIDE SEQUENCE</scope>
    <source>
        <strain evidence="9">GSL018</strain>
    </source>
</reference>
<gene>
    <name evidence="9" type="primary">DYS1</name>
    <name evidence="9" type="ORF">TSPGSL018_15790</name>
</gene>
<dbReference type="NCBIfam" id="TIGR00321">
    <property type="entry name" value="dhys"/>
    <property type="match status" value="1"/>
</dbReference>
<dbReference type="Pfam" id="PF01916">
    <property type="entry name" value="DS"/>
    <property type="match status" value="1"/>
</dbReference>
<dbReference type="FunFam" id="3.40.910.10:FF:000001">
    <property type="entry name" value="Probable deoxyhypusine synthase"/>
    <property type="match status" value="1"/>
</dbReference>
<comment type="similarity">
    <text evidence="4">Belongs to the deoxyhypusine synthase family.</text>
</comment>
<comment type="pathway">
    <text evidence="3">Protein modification; eIF5A hypusination.</text>
</comment>
<evidence type="ECO:0000313" key="9">
    <source>
        <dbReference type="EMBL" id="JAC65545.1"/>
    </source>
</evidence>
<organism evidence="9">
    <name type="scientific">Tetraselmis sp. GSL018</name>
    <dbReference type="NCBI Taxonomy" id="582737"/>
    <lineage>
        <taxon>Eukaryota</taxon>
        <taxon>Viridiplantae</taxon>
        <taxon>Chlorophyta</taxon>
        <taxon>core chlorophytes</taxon>
        <taxon>Chlorodendrophyceae</taxon>
        <taxon>Chlorodendrales</taxon>
        <taxon>Chlorodendraceae</taxon>
        <taxon>Tetraselmis</taxon>
    </lineage>
</organism>
<name>A0A061R4D9_9CHLO</name>
<protein>
    <recommendedName>
        <fullName evidence="5">deoxyhypusine synthase</fullName>
        <ecNumber evidence="5">2.5.1.46</ecNumber>
    </recommendedName>
</protein>
<dbReference type="PANTHER" id="PTHR11703:SF0">
    <property type="entry name" value="DEOXYHYPUSINE SYNTHASE"/>
    <property type="match status" value="1"/>
</dbReference>
<dbReference type="AlphaFoldDB" id="A0A061R4D9"/>
<sequence>MLALPVSQRRLPVGPALAGPENRYTSLRLSFLLQTCLFGAALSSAGRVGHCFGLLPSPLRCLSLCCPPSPIRQGLSPSTAQTFFAVVSLPGKAPHLPSAPFPPGHQRTAPCSPLGEVSRVSRLRFSLPREMETAKTSAATKVPDSASQAVLVKSESLPEGTKTVCGWDFSAGRDLDGIMDAMLTSGFQATALGQAIGEVNNMIRWRLSDEPVKGDEPEQWRDPELRAGSRCKIFLAFTSNLISAGTREQFKFLAENRMVDVIVTTAGGVEEDLIKCLGKTYLGDFSLKGSDLRKRGLNRIGNLLVPNDNYCKFEDWIVPILDAMLEEQIEQGTNWTPSKIIKRLGQEIDNEESVYYWAAKNDIPVFCPGLTDGSIGDMMYFHTYRNPGLKVDIVEDIRLMNDQAIKCPPPLKTGAIILGGGLPKHHVCNANLMRNGADFAVYINTAQEFDGSDSGAKPDEAVSWGKIRPDARPVKVCADASIIFPLLVSQTFAKHWEPKR</sequence>
<accession>A0A061R4D9</accession>
<evidence type="ECO:0000256" key="4">
    <source>
        <dbReference type="ARBA" id="ARBA00009892"/>
    </source>
</evidence>
<evidence type="ECO:0000256" key="6">
    <source>
        <dbReference type="ARBA" id="ARBA00022679"/>
    </source>
</evidence>
<dbReference type="EMBL" id="GBEZ01021186">
    <property type="protein sequence ID" value="JAC65545.1"/>
    <property type="molecule type" value="Transcribed_RNA"/>
</dbReference>
<comment type="cofactor">
    <cofactor evidence="2">
        <name>NAD(+)</name>
        <dbReference type="ChEBI" id="CHEBI:57540"/>
    </cofactor>
</comment>
<dbReference type="SUPFAM" id="SSF52467">
    <property type="entry name" value="DHS-like NAD/FAD-binding domain"/>
    <property type="match status" value="1"/>
</dbReference>
<keyword evidence="6" id="KW-0808">Transferase</keyword>
<dbReference type="PANTHER" id="PTHR11703">
    <property type="entry name" value="DEOXYHYPUSINE SYNTHASE"/>
    <property type="match status" value="1"/>
</dbReference>
<evidence type="ECO:0000256" key="2">
    <source>
        <dbReference type="ARBA" id="ARBA00001911"/>
    </source>
</evidence>
<dbReference type="Gene3D" id="3.40.910.10">
    <property type="entry name" value="Deoxyhypusine synthase"/>
    <property type="match status" value="1"/>
</dbReference>
<evidence type="ECO:0000256" key="7">
    <source>
        <dbReference type="ARBA" id="ARBA00023027"/>
    </source>
</evidence>
<comment type="catalytic activity">
    <reaction evidence="1">
        <text>[eIF5A protein]-L-lysine + spermidine = [eIF5A protein]-deoxyhypusine + propane-1,3-diamine</text>
        <dbReference type="Rhea" id="RHEA:33299"/>
        <dbReference type="Rhea" id="RHEA-COMP:10143"/>
        <dbReference type="Rhea" id="RHEA-COMP:10144"/>
        <dbReference type="ChEBI" id="CHEBI:29969"/>
        <dbReference type="ChEBI" id="CHEBI:57484"/>
        <dbReference type="ChEBI" id="CHEBI:57834"/>
        <dbReference type="ChEBI" id="CHEBI:82657"/>
        <dbReference type="EC" id="2.5.1.46"/>
    </reaction>
</comment>
<dbReference type="InterPro" id="IPR036982">
    <property type="entry name" value="Deoxyhypusine_synthase_sf"/>
</dbReference>
<evidence type="ECO:0000256" key="8">
    <source>
        <dbReference type="ARBA" id="ARBA00023256"/>
    </source>
</evidence>
<dbReference type="GO" id="GO:0034038">
    <property type="term" value="F:deoxyhypusine synthase activity"/>
    <property type="evidence" value="ECO:0007669"/>
    <property type="project" value="UniProtKB-EC"/>
</dbReference>
<dbReference type="InterPro" id="IPR029035">
    <property type="entry name" value="DHS-like_NAD/FAD-binding_dom"/>
</dbReference>
<dbReference type="GO" id="GO:0005737">
    <property type="term" value="C:cytoplasm"/>
    <property type="evidence" value="ECO:0007669"/>
    <property type="project" value="TreeGrafter"/>
</dbReference>
<evidence type="ECO:0000256" key="5">
    <source>
        <dbReference type="ARBA" id="ARBA00012683"/>
    </source>
</evidence>
<evidence type="ECO:0000256" key="1">
    <source>
        <dbReference type="ARBA" id="ARBA00000952"/>
    </source>
</evidence>
<proteinExistence type="inferred from homology"/>
<dbReference type="EC" id="2.5.1.46" evidence="5"/>
<dbReference type="InterPro" id="IPR002773">
    <property type="entry name" value="Deoxyhypusine_synthase"/>
</dbReference>
<keyword evidence="7" id="KW-0520">NAD</keyword>